<dbReference type="NCBIfam" id="TIGR00180">
    <property type="entry name" value="parB_part"/>
    <property type="match status" value="1"/>
</dbReference>
<reference evidence="5" key="1">
    <citation type="submission" date="2018-02" db="EMBL/GenBank/DDBJ databases">
        <authorList>
            <person name="Moore K."/>
            <person name="Momper L."/>
        </authorList>
    </citation>
    <scope>NUCLEOTIDE SEQUENCE [LARGE SCALE GENOMIC DNA]</scope>
    <source>
        <strain evidence="5">ULC18</strain>
    </source>
</reference>
<dbReference type="SUPFAM" id="SSF109709">
    <property type="entry name" value="KorB DNA-binding domain-like"/>
    <property type="match status" value="1"/>
</dbReference>
<keyword evidence="2" id="KW-0238">DNA-binding</keyword>
<dbReference type="GO" id="GO:0007059">
    <property type="term" value="P:chromosome segregation"/>
    <property type="evidence" value="ECO:0007669"/>
    <property type="project" value="TreeGrafter"/>
</dbReference>
<dbReference type="SUPFAM" id="SSF110849">
    <property type="entry name" value="ParB/Sulfiredoxin"/>
    <property type="match status" value="1"/>
</dbReference>
<dbReference type="InterPro" id="IPR050336">
    <property type="entry name" value="Chromosome_partition/occlusion"/>
</dbReference>
<dbReference type="PANTHER" id="PTHR33375">
    <property type="entry name" value="CHROMOSOME-PARTITIONING PROTEIN PARB-RELATED"/>
    <property type="match status" value="1"/>
</dbReference>
<comment type="caution">
    <text evidence="4">The sequence shown here is derived from an EMBL/GenBank/DDBJ whole genome shotgun (WGS) entry which is preliminary data.</text>
</comment>
<dbReference type="Pfam" id="PF02195">
    <property type="entry name" value="ParB_N"/>
    <property type="match status" value="1"/>
</dbReference>
<dbReference type="InterPro" id="IPR004437">
    <property type="entry name" value="ParB/RepB/Spo0J"/>
</dbReference>
<dbReference type="GO" id="GO:0003677">
    <property type="term" value="F:DNA binding"/>
    <property type="evidence" value="ECO:0007669"/>
    <property type="project" value="UniProtKB-KW"/>
</dbReference>
<dbReference type="GO" id="GO:0005694">
    <property type="term" value="C:chromosome"/>
    <property type="evidence" value="ECO:0007669"/>
    <property type="project" value="TreeGrafter"/>
</dbReference>
<evidence type="ECO:0000256" key="2">
    <source>
        <dbReference type="ARBA" id="ARBA00023125"/>
    </source>
</evidence>
<dbReference type="Pfam" id="PF17762">
    <property type="entry name" value="HTH_ParB"/>
    <property type="match status" value="1"/>
</dbReference>
<dbReference type="RefSeq" id="WP_106255762.1">
    <property type="nucleotide sequence ID" value="NZ_CAWNSW010000128.1"/>
</dbReference>
<sequence>MARRNSLKDEWKFESELVSENQSIGIEAITLPASQPRRYFDPQKLQQLTESVRQHGILEPLLVRPTGKAGLFELVAGERRFRAAKQVGLTAVPVTIRELSDEDSLQLALVENLQREDLNPVEETEGVLQLLGLRLNIPPIDVPPLLYRMRNEAIGNTNQNVLINSEAQAVEKVFAELGTISWESFATTRLPLLRLPPEILEALRSGKLAYTKAQAVARIKDDQQRRQLLAKAISQDLSLAQIKTEIAKLKAAQEPAEVGDSSLKGQIDDVLRLAKRSQVWIDPKKQRRLEKLLAELKTLVADKE</sequence>
<dbReference type="OrthoDB" id="9802051at2"/>
<accession>A0A2T1EDU6</accession>
<dbReference type="CDD" id="cd16393">
    <property type="entry name" value="SPO0J_N"/>
    <property type="match status" value="1"/>
</dbReference>
<evidence type="ECO:0000313" key="5">
    <source>
        <dbReference type="Proteomes" id="UP000239576"/>
    </source>
</evidence>
<dbReference type="SMART" id="SM00470">
    <property type="entry name" value="ParB"/>
    <property type="match status" value="1"/>
</dbReference>
<dbReference type="PANTHER" id="PTHR33375:SF7">
    <property type="entry name" value="CHROMOSOME 2-PARTITIONING PROTEIN PARB-RELATED"/>
    <property type="match status" value="1"/>
</dbReference>
<feature type="domain" description="ParB-like N-terminal" evidence="3">
    <location>
        <begin position="22"/>
        <end position="113"/>
    </location>
</feature>
<dbReference type="FunFam" id="3.90.1530.30:FF:000001">
    <property type="entry name" value="Chromosome partitioning protein ParB"/>
    <property type="match status" value="1"/>
</dbReference>
<gene>
    <name evidence="4" type="ORF">C7B82_07905</name>
</gene>
<reference evidence="4 5" key="2">
    <citation type="submission" date="2018-03" db="EMBL/GenBank/DDBJ databases">
        <title>The ancient ancestry and fast evolution of plastids.</title>
        <authorList>
            <person name="Moore K.R."/>
            <person name="Magnabosco C."/>
            <person name="Momper L."/>
            <person name="Gold D.A."/>
            <person name="Bosak T."/>
            <person name="Fournier G.P."/>
        </authorList>
    </citation>
    <scope>NUCLEOTIDE SEQUENCE [LARGE SCALE GENOMIC DNA]</scope>
    <source>
        <strain evidence="4 5">ULC18</strain>
    </source>
</reference>
<dbReference type="EMBL" id="PVWK01000046">
    <property type="protein sequence ID" value="PSB30927.1"/>
    <property type="molecule type" value="Genomic_DNA"/>
</dbReference>
<evidence type="ECO:0000313" key="4">
    <source>
        <dbReference type="EMBL" id="PSB30927.1"/>
    </source>
</evidence>
<organism evidence="4 5">
    <name type="scientific">Stenomitos frigidus ULC18</name>
    <dbReference type="NCBI Taxonomy" id="2107698"/>
    <lineage>
        <taxon>Bacteria</taxon>
        <taxon>Bacillati</taxon>
        <taxon>Cyanobacteriota</taxon>
        <taxon>Cyanophyceae</taxon>
        <taxon>Leptolyngbyales</taxon>
        <taxon>Leptolyngbyaceae</taxon>
        <taxon>Stenomitos</taxon>
    </lineage>
</organism>
<name>A0A2T1EDU6_9CYAN</name>
<dbReference type="Gene3D" id="1.10.10.2830">
    <property type="match status" value="1"/>
</dbReference>
<dbReference type="InterPro" id="IPR041468">
    <property type="entry name" value="HTH_ParB/Spo0J"/>
</dbReference>
<comment type="similarity">
    <text evidence="1">Belongs to the ParB family.</text>
</comment>
<evidence type="ECO:0000259" key="3">
    <source>
        <dbReference type="SMART" id="SM00470"/>
    </source>
</evidence>
<protein>
    <submittedName>
        <fullName evidence="4">Chromosome partitioning protein ParB</fullName>
    </submittedName>
</protein>
<dbReference type="InterPro" id="IPR036086">
    <property type="entry name" value="ParB/Sulfiredoxin_sf"/>
</dbReference>
<keyword evidence="5" id="KW-1185">Reference proteome</keyword>
<evidence type="ECO:0000256" key="1">
    <source>
        <dbReference type="ARBA" id="ARBA00006295"/>
    </source>
</evidence>
<proteinExistence type="inferred from homology"/>
<dbReference type="Gene3D" id="3.90.1530.30">
    <property type="match status" value="1"/>
</dbReference>
<dbReference type="InterPro" id="IPR003115">
    <property type="entry name" value="ParB_N"/>
</dbReference>
<dbReference type="AlphaFoldDB" id="A0A2T1EDU6"/>
<dbReference type="Proteomes" id="UP000239576">
    <property type="component" value="Unassembled WGS sequence"/>
</dbReference>